<dbReference type="PANTHER" id="PTHR19338:SF58">
    <property type="entry name" value="OS09G0517100 PROTEIN"/>
    <property type="match status" value="1"/>
</dbReference>
<dbReference type="Pfam" id="PF00931">
    <property type="entry name" value="NB-ARC"/>
    <property type="match status" value="1"/>
</dbReference>
<proteinExistence type="predicted"/>
<evidence type="ECO:0000313" key="2">
    <source>
        <dbReference type="EMBL" id="JAD40251.1"/>
    </source>
</evidence>
<evidence type="ECO:0000259" key="1">
    <source>
        <dbReference type="Pfam" id="PF00931"/>
    </source>
</evidence>
<reference evidence="2" key="2">
    <citation type="journal article" date="2015" name="Data Brief">
        <title>Shoot transcriptome of the giant reed, Arundo donax.</title>
        <authorList>
            <person name="Barrero R.A."/>
            <person name="Guerrero F.D."/>
            <person name="Moolhuijzen P."/>
            <person name="Goolsby J.A."/>
            <person name="Tidwell J."/>
            <person name="Bellgard S.E."/>
            <person name="Bellgard M.I."/>
        </authorList>
    </citation>
    <scope>NUCLEOTIDE SEQUENCE</scope>
    <source>
        <tissue evidence="2">Shoot tissue taken approximately 20 cm above the soil surface</tissue>
    </source>
</reference>
<name>A0A0A8ZN68_ARUDO</name>
<dbReference type="InterPro" id="IPR027417">
    <property type="entry name" value="P-loop_NTPase"/>
</dbReference>
<dbReference type="InterPro" id="IPR002182">
    <property type="entry name" value="NB-ARC"/>
</dbReference>
<dbReference type="GO" id="GO:0043531">
    <property type="term" value="F:ADP binding"/>
    <property type="evidence" value="ECO:0007669"/>
    <property type="project" value="InterPro"/>
</dbReference>
<dbReference type="PANTHER" id="PTHR19338">
    <property type="entry name" value="TRANSLOCASE OF INNER MITOCHONDRIAL MEMBRANE 13 HOMOLOG"/>
    <property type="match status" value="1"/>
</dbReference>
<accession>A0A0A8ZN68</accession>
<sequence length="247" mass="28059">MTWVRDVAYDSEDCLLDLSVHLQKPSWWRLPLTLRECRRIAKKMKELRARVENVSQRNLRYQLIKSPSSKPATAAKHSSIAALAIFGIDDARRAAEKDKSKVELVHLINKECEDLGVIAVWGTSGDLGQTSIIRAAYENPNIRGKFPCQAWVRVMHPFIPKDFVESLVNQFHSAVALDAMLDTEKTWQEIAKEFNGYVNEEGYLIVLNDLSTIEEWDWIKTCFPNNRKGSRIIISTAQIEVASLCAG</sequence>
<dbReference type="Gene3D" id="3.40.50.300">
    <property type="entry name" value="P-loop containing nucleotide triphosphate hydrolases"/>
    <property type="match status" value="1"/>
</dbReference>
<feature type="domain" description="NB-ARC" evidence="1">
    <location>
        <begin position="111"/>
        <end position="244"/>
    </location>
</feature>
<organism evidence="2">
    <name type="scientific">Arundo donax</name>
    <name type="common">Giant reed</name>
    <name type="synonym">Donax arundinaceus</name>
    <dbReference type="NCBI Taxonomy" id="35708"/>
    <lineage>
        <taxon>Eukaryota</taxon>
        <taxon>Viridiplantae</taxon>
        <taxon>Streptophyta</taxon>
        <taxon>Embryophyta</taxon>
        <taxon>Tracheophyta</taxon>
        <taxon>Spermatophyta</taxon>
        <taxon>Magnoliopsida</taxon>
        <taxon>Liliopsida</taxon>
        <taxon>Poales</taxon>
        <taxon>Poaceae</taxon>
        <taxon>PACMAD clade</taxon>
        <taxon>Arundinoideae</taxon>
        <taxon>Arundineae</taxon>
        <taxon>Arundo</taxon>
    </lineage>
</organism>
<dbReference type="AlphaFoldDB" id="A0A0A8ZN68"/>
<protein>
    <recommendedName>
        <fullName evidence="1">NB-ARC domain-containing protein</fullName>
    </recommendedName>
</protein>
<reference evidence="2" key="1">
    <citation type="submission" date="2014-09" db="EMBL/GenBank/DDBJ databases">
        <authorList>
            <person name="Magalhaes I.L.F."/>
            <person name="Oliveira U."/>
            <person name="Santos F.R."/>
            <person name="Vidigal T.H.D.A."/>
            <person name="Brescovit A.D."/>
            <person name="Santos A.J."/>
        </authorList>
    </citation>
    <scope>NUCLEOTIDE SEQUENCE</scope>
    <source>
        <tissue evidence="2">Shoot tissue taken approximately 20 cm above the soil surface</tissue>
    </source>
</reference>
<dbReference type="SUPFAM" id="SSF52540">
    <property type="entry name" value="P-loop containing nucleoside triphosphate hydrolases"/>
    <property type="match status" value="1"/>
</dbReference>
<dbReference type="EMBL" id="GBRH01257644">
    <property type="protein sequence ID" value="JAD40251.1"/>
    <property type="molecule type" value="Transcribed_RNA"/>
</dbReference>